<dbReference type="Proteomes" id="UP001179600">
    <property type="component" value="Chromosome"/>
</dbReference>
<dbReference type="PANTHER" id="PTHR30135:SF3">
    <property type="entry name" value="GLUCONEOGENESIS FACTOR-RELATED"/>
    <property type="match status" value="1"/>
</dbReference>
<evidence type="ECO:0000313" key="3">
    <source>
        <dbReference type="EMBL" id="WCG22029.1"/>
    </source>
</evidence>
<comment type="function">
    <text evidence="2">Required for morphogenesis under gluconeogenic growth conditions.</text>
</comment>
<dbReference type="SUPFAM" id="SSF142338">
    <property type="entry name" value="CofD-like"/>
    <property type="match status" value="1"/>
</dbReference>
<dbReference type="HAMAP" id="MF_00973">
    <property type="entry name" value="Gluconeogen_factor"/>
    <property type="match status" value="1"/>
</dbReference>
<comment type="similarity">
    <text evidence="2">Belongs to the gluconeogenesis factor family.</text>
</comment>
<comment type="subcellular location">
    <subcellularLocation>
        <location evidence="2">Cytoplasm</location>
    </subcellularLocation>
</comment>
<dbReference type="InterPro" id="IPR038136">
    <property type="entry name" value="CofD-like_dom_sf"/>
</dbReference>
<evidence type="ECO:0000256" key="2">
    <source>
        <dbReference type="HAMAP-Rule" id="MF_00973"/>
    </source>
</evidence>
<keyword evidence="1 2" id="KW-0963">Cytoplasm</keyword>
<dbReference type="GO" id="GO:0005737">
    <property type="term" value="C:cytoplasm"/>
    <property type="evidence" value="ECO:0007669"/>
    <property type="project" value="UniProtKB-SubCell"/>
</dbReference>
<dbReference type="CDD" id="cd07187">
    <property type="entry name" value="YvcK_like"/>
    <property type="match status" value="1"/>
</dbReference>
<dbReference type="GO" id="GO:0008360">
    <property type="term" value="P:regulation of cell shape"/>
    <property type="evidence" value="ECO:0007669"/>
    <property type="project" value="UniProtKB-UniRule"/>
</dbReference>
<organism evidence="3 4">
    <name type="scientific">Vagococcus lutrae</name>
    <dbReference type="NCBI Taxonomy" id="81947"/>
    <lineage>
        <taxon>Bacteria</taxon>
        <taxon>Bacillati</taxon>
        <taxon>Bacillota</taxon>
        <taxon>Bacilli</taxon>
        <taxon>Lactobacillales</taxon>
        <taxon>Enterococcaceae</taxon>
        <taxon>Vagococcus</taxon>
    </lineage>
</organism>
<name>A0AAE9XCY3_9ENTE</name>
<dbReference type="GO" id="GO:0043743">
    <property type="term" value="F:LPPG:FO 2-phospho-L-lactate transferase activity"/>
    <property type="evidence" value="ECO:0007669"/>
    <property type="project" value="InterPro"/>
</dbReference>
<protein>
    <recommendedName>
        <fullName evidence="2">Putative gluconeogenesis factor</fullName>
    </recommendedName>
</protein>
<dbReference type="PANTHER" id="PTHR30135">
    <property type="entry name" value="UNCHARACTERIZED PROTEIN YVCK-RELATED"/>
    <property type="match status" value="1"/>
</dbReference>
<proteinExistence type="inferred from homology"/>
<dbReference type="RefSeq" id="WP_126763525.1">
    <property type="nucleotide sequence ID" value="NZ_BKBT01000014.1"/>
</dbReference>
<dbReference type="InterPro" id="IPR010119">
    <property type="entry name" value="Gluconeogen_factor"/>
</dbReference>
<evidence type="ECO:0000313" key="4">
    <source>
        <dbReference type="Proteomes" id="UP001179600"/>
    </source>
</evidence>
<sequence>MKTYRIRKPKIVVIGGGTGLPVILKGLKDQSADITAIVTVADDGGSSGSLRKSVNISPPGDLRNVLVSLSEMPQVFEDLFQYRFHESDEFLANHSVGNLIIAALSEMKSSTYEAIQILSKIMQVEGAVYPASEKSLTLHATYTDGSTAMGESTIGQNGKQIQRVHVTNTGDDEEPRASRKVVQAIMDADMIVLGPGSLFTSILPNLMIKEIGDAVKKSPAEVVYICNIMTQKGETEHFSDCNHIEVLHDHLGESFVDTILVNTEPVPHDYMDRETYDEYLVQVAHDFKGLRNQGCRVISADFLELRDGGAFHDGDKVVEELFRIVFGSRYS</sequence>
<dbReference type="Pfam" id="PF01933">
    <property type="entry name" value="CofD"/>
    <property type="match status" value="1"/>
</dbReference>
<dbReference type="NCBIfam" id="TIGR01826">
    <property type="entry name" value="CofD_related"/>
    <property type="match status" value="1"/>
</dbReference>
<dbReference type="AlphaFoldDB" id="A0AAE9XCY3"/>
<dbReference type="InterPro" id="IPR002882">
    <property type="entry name" value="CofD"/>
</dbReference>
<evidence type="ECO:0000256" key="1">
    <source>
        <dbReference type="ARBA" id="ARBA00022490"/>
    </source>
</evidence>
<dbReference type="Gene3D" id="3.40.50.10680">
    <property type="entry name" value="CofD-like domains"/>
    <property type="match status" value="1"/>
</dbReference>
<reference evidence="3" key="1">
    <citation type="submission" date="2023-01" db="EMBL/GenBank/DDBJ databases">
        <title>Oxazolidinone resistance genes in florfenicol resistant enterococci from beef cattle and veal calves at slaughter.</title>
        <authorList>
            <person name="Biggel M."/>
        </authorList>
    </citation>
    <scope>NUCLEOTIDE SEQUENCE</scope>
    <source>
        <strain evidence="3">K204-1</strain>
    </source>
</reference>
<accession>A0AAE9XCY3</accession>
<dbReference type="EMBL" id="CP116507">
    <property type="protein sequence ID" value="WCG22029.1"/>
    <property type="molecule type" value="Genomic_DNA"/>
</dbReference>
<gene>
    <name evidence="3" type="ORF">PML95_06395</name>
</gene>